<reference evidence="7 8" key="1">
    <citation type="submission" date="2017-03" db="EMBL/GenBank/DDBJ databases">
        <title>An alternative strategy for trypanosome survival in the mammalian bloodstream revealed through genome and transcriptome analysis of the ubiquitous bovine parasite Trypanosoma (Megatrypanum) theileri.</title>
        <authorList>
            <person name="Kelly S."/>
            <person name="Ivens A."/>
            <person name="Mott A."/>
            <person name="O'Neill E."/>
            <person name="Emms D."/>
            <person name="Macleod O."/>
            <person name="Voorheis P."/>
            <person name="Matthews J."/>
            <person name="Matthews K."/>
            <person name="Carrington M."/>
        </authorList>
    </citation>
    <scope>NUCLEOTIDE SEQUENCE [LARGE SCALE GENOMIC DNA]</scope>
    <source>
        <strain evidence="7">Edinburgh</strain>
    </source>
</reference>
<feature type="region of interest" description="Disordered" evidence="5">
    <location>
        <begin position="538"/>
        <end position="593"/>
    </location>
</feature>
<feature type="compositionally biased region" description="Low complexity" evidence="5">
    <location>
        <begin position="337"/>
        <end position="351"/>
    </location>
</feature>
<dbReference type="PANTHER" id="PTHR37562">
    <property type="entry name" value="C3H1-TYPE DOMAIN-CONTAINING PROTEIN-RELATED"/>
    <property type="match status" value="1"/>
</dbReference>
<dbReference type="SUPFAM" id="SSF90229">
    <property type="entry name" value="CCCH zinc finger"/>
    <property type="match status" value="1"/>
</dbReference>
<keyword evidence="3 4" id="KW-0862">Zinc</keyword>
<feature type="region of interest" description="Disordered" evidence="5">
    <location>
        <begin position="337"/>
        <end position="384"/>
    </location>
</feature>
<feature type="compositionally biased region" description="Low complexity" evidence="5">
    <location>
        <begin position="239"/>
        <end position="259"/>
    </location>
</feature>
<proteinExistence type="predicted"/>
<organism evidence="7 8">
    <name type="scientific">Trypanosoma theileri</name>
    <dbReference type="NCBI Taxonomy" id="67003"/>
    <lineage>
        <taxon>Eukaryota</taxon>
        <taxon>Discoba</taxon>
        <taxon>Euglenozoa</taxon>
        <taxon>Kinetoplastea</taxon>
        <taxon>Metakinetoplastina</taxon>
        <taxon>Trypanosomatida</taxon>
        <taxon>Trypanosomatidae</taxon>
        <taxon>Trypanosoma</taxon>
    </lineage>
</organism>
<dbReference type="RefSeq" id="XP_028886794.1">
    <property type="nucleotide sequence ID" value="XM_029022248.1"/>
</dbReference>
<accession>A0A1X0P781</accession>
<dbReference type="InterPro" id="IPR000571">
    <property type="entry name" value="Znf_CCCH"/>
</dbReference>
<protein>
    <submittedName>
        <fullName evidence="7">Zinc finger protein family memeber</fullName>
    </submittedName>
</protein>
<dbReference type="VEuPathDB" id="TriTrypDB:TM35_000034810"/>
<feature type="zinc finger region" description="C3H1-type" evidence="4">
    <location>
        <begin position="83"/>
        <end position="113"/>
    </location>
</feature>
<dbReference type="AlphaFoldDB" id="A0A1X0P781"/>
<evidence type="ECO:0000256" key="1">
    <source>
        <dbReference type="ARBA" id="ARBA00022723"/>
    </source>
</evidence>
<evidence type="ECO:0000313" key="7">
    <source>
        <dbReference type="EMBL" id="ORC92728.1"/>
    </source>
</evidence>
<feature type="zinc finger region" description="C3H1-type" evidence="4">
    <location>
        <begin position="177"/>
        <end position="205"/>
    </location>
</feature>
<dbReference type="OrthoDB" id="248054at2759"/>
<evidence type="ECO:0000256" key="5">
    <source>
        <dbReference type="SAM" id="MobiDB-lite"/>
    </source>
</evidence>
<comment type="caution">
    <text evidence="7">The sequence shown here is derived from an EMBL/GenBank/DDBJ whole genome shotgun (WGS) entry which is preliminary data.</text>
</comment>
<evidence type="ECO:0000313" key="8">
    <source>
        <dbReference type="Proteomes" id="UP000192257"/>
    </source>
</evidence>
<dbReference type="PROSITE" id="PS50103">
    <property type="entry name" value="ZF_C3H1"/>
    <property type="match status" value="2"/>
</dbReference>
<feature type="compositionally biased region" description="Low complexity" evidence="5">
    <location>
        <begin position="543"/>
        <end position="552"/>
    </location>
</feature>
<dbReference type="Gene3D" id="4.10.1000.10">
    <property type="entry name" value="Zinc finger, CCCH-type"/>
    <property type="match status" value="1"/>
</dbReference>
<name>A0A1X0P781_9TRYP</name>
<dbReference type="Proteomes" id="UP000192257">
    <property type="component" value="Unassembled WGS sequence"/>
</dbReference>
<sequence length="617" mass="67340">MNLDYANAVGFSPRTLDEIWEQWNQANDLSTGTNLPSCLRQQQEQHEDAAPHDSTVVFDAEFRCLYKVPPHLVVHTPSARLNITRLVFCRNYRAHEPDSCKMGDNCKFVHADVDIRMLEAYPIHVNYVWRSEDLCMYKRLPPGEMLEVLSGDMCTVESIPSERVLVTRGALARHDIAEPLMRCKYYDANQTCFAGEHCNFIHVVFLDPTFQGSFKRAPKVLLDTRSSANTLSIPQHRPNNGNCNSSSNNNGAIGNNSNNNISTVMGNHILENHHGTQMKNLNPGININVPPFLVNSDPQLSWLHNCNALATPYFPRNMMAQQDAGVSSLVGIPGATSTTSNATAATTTSTTTPPPPSSSSQPHPTIPTIPSMTTSGSFSASGVSFQCDQTEGENLEELLMMLRESNNNEEGANASSPEAQMLAGVGHTPSSGAQNGSAGSLVTQEQLSSIVSQLFSLFSQRVNLQRNITVRPSPLLDEPYSIGTLLYLPHGASEALPLQPVFDNSFLTLIATLGSQQQYPVHPMMSLQTMNVPQMASVAVGKQQQQQQQQQQEQDKIRTPFLSTPNSTGNSNGVRSSSNGMSSSGGDGGVPTTDFYAKTYQQLQNASRSGSARLYSM</sequence>
<dbReference type="GeneID" id="39982028"/>
<dbReference type="EMBL" id="NBCO01000003">
    <property type="protein sequence ID" value="ORC92728.1"/>
    <property type="molecule type" value="Genomic_DNA"/>
</dbReference>
<evidence type="ECO:0000256" key="4">
    <source>
        <dbReference type="PROSITE-ProRule" id="PRU00723"/>
    </source>
</evidence>
<feature type="domain" description="C3H1-type" evidence="6">
    <location>
        <begin position="83"/>
        <end position="113"/>
    </location>
</feature>
<feature type="compositionally biased region" description="Low complexity" evidence="5">
    <location>
        <begin position="358"/>
        <end position="375"/>
    </location>
</feature>
<evidence type="ECO:0000256" key="2">
    <source>
        <dbReference type="ARBA" id="ARBA00022771"/>
    </source>
</evidence>
<keyword evidence="2 4" id="KW-0863">Zinc-finger</keyword>
<dbReference type="PANTHER" id="PTHR37562:SF5">
    <property type="entry name" value="C3H1-TYPE DOMAIN-CONTAINING PROTEIN"/>
    <property type="match status" value="1"/>
</dbReference>
<dbReference type="InterPro" id="IPR036855">
    <property type="entry name" value="Znf_CCCH_sf"/>
</dbReference>
<keyword evidence="8" id="KW-1185">Reference proteome</keyword>
<feature type="compositionally biased region" description="Low complexity" evidence="5">
    <location>
        <begin position="566"/>
        <end position="582"/>
    </location>
</feature>
<gene>
    <name evidence="7" type="ORF">TM35_000034810</name>
</gene>
<keyword evidence="1 4" id="KW-0479">Metal-binding</keyword>
<evidence type="ECO:0000259" key="6">
    <source>
        <dbReference type="PROSITE" id="PS50103"/>
    </source>
</evidence>
<evidence type="ECO:0000256" key="3">
    <source>
        <dbReference type="ARBA" id="ARBA00022833"/>
    </source>
</evidence>
<dbReference type="SMART" id="SM00356">
    <property type="entry name" value="ZnF_C3H1"/>
    <property type="match status" value="2"/>
</dbReference>
<feature type="domain" description="C3H1-type" evidence="6">
    <location>
        <begin position="177"/>
        <end position="205"/>
    </location>
</feature>
<feature type="region of interest" description="Disordered" evidence="5">
    <location>
        <begin position="230"/>
        <end position="259"/>
    </location>
</feature>
<dbReference type="GO" id="GO:0008270">
    <property type="term" value="F:zinc ion binding"/>
    <property type="evidence" value="ECO:0007669"/>
    <property type="project" value="UniProtKB-KW"/>
</dbReference>